<dbReference type="PANTHER" id="PTHR42792">
    <property type="entry name" value="FLAGELLIN"/>
    <property type="match status" value="1"/>
</dbReference>
<dbReference type="InterPro" id="IPR001029">
    <property type="entry name" value="Flagellin_N"/>
</dbReference>
<dbReference type="Pfam" id="PF00669">
    <property type="entry name" value="Flagellin_N"/>
    <property type="match status" value="1"/>
</dbReference>
<dbReference type="PANTHER" id="PTHR42792:SF1">
    <property type="entry name" value="FLAGELLAR HOOK-ASSOCIATED PROTEIN 3"/>
    <property type="match status" value="1"/>
</dbReference>
<dbReference type="STRING" id="1403537.Q428_05870"/>
<keyword evidence="2" id="KW-0966">Cell projection</keyword>
<keyword evidence="3" id="KW-1185">Reference proteome</keyword>
<gene>
    <name evidence="2" type="ORF">Q428_05870</name>
</gene>
<dbReference type="EMBL" id="AZQP01000013">
    <property type="protein sequence ID" value="EYE88776.1"/>
    <property type="molecule type" value="Genomic_DNA"/>
</dbReference>
<dbReference type="GO" id="GO:0009424">
    <property type="term" value="C:bacterial-type flagellum hook"/>
    <property type="evidence" value="ECO:0007669"/>
    <property type="project" value="InterPro"/>
</dbReference>
<dbReference type="InterPro" id="IPR013384">
    <property type="entry name" value="Flagell_FlgL"/>
</dbReference>
<evidence type="ECO:0000313" key="2">
    <source>
        <dbReference type="EMBL" id="EYE88776.1"/>
    </source>
</evidence>
<dbReference type="AlphaFoldDB" id="A0A017RVX8"/>
<organism evidence="2 3">
    <name type="scientific">Fervidicella metallireducens AeB</name>
    <dbReference type="NCBI Taxonomy" id="1403537"/>
    <lineage>
        <taxon>Bacteria</taxon>
        <taxon>Bacillati</taxon>
        <taxon>Bacillota</taxon>
        <taxon>Clostridia</taxon>
        <taxon>Eubacteriales</taxon>
        <taxon>Clostridiaceae</taxon>
        <taxon>Fervidicella</taxon>
    </lineage>
</organism>
<reference evidence="2 3" key="1">
    <citation type="journal article" date="2014" name="Genome Announc.">
        <title>Draft Genome Sequence of Fervidicella metallireducens Strain AeBT, an Iron-Reducing Thermoanaerobe from the Great Artesian Basin.</title>
        <authorList>
            <person name="Patel B.K."/>
        </authorList>
    </citation>
    <scope>NUCLEOTIDE SEQUENCE [LARGE SCALE GENOMIC DNA]</scope>
    <source>
        <strain evidence="2 3">AeB</strain>
    </source>
</reference>
<dbReference type="GO" id="GO:0005198">
    <property type="term" value="F:structural molecule activity"/>
    <property type="evidence" value="ECO:0007669"/>
    <property type="project" value="InterPro"/>
</dbReference>
<evidence type="ECO:0000313" key="3">
    <source>
        <dbReference type="Proteomes" id="UP000019681"/>
    </source>
</evidence>
<evidence type="ECO:0000259" key="1">
    <source>
        <dbReference type="Pfam" id="PF00669"/>
    </source>
</evidence>
<dbReference type="InterPro" id="IPR001492">
    <property type="entry name" value="Flagellin"/>
</dbReference>
<dbReference type="Proteomes" id="UP000019681">
    <property type="component" value="Unassembled WGS sequence"/>
</dbReference>
<dbReference type="Gene3D" id="1.20.1330.10">
    <property type="entry name" value="f41 fragment of flagellin, N-terminal domain"/>
    <property type="match status" value="1"/>
</dbReference>
<dbReference type="GO" id="GO:0071973">
    <property type="term" value="P:bacterial-type flagellum-dependent cell motility"/>
    <property type="evidence" value="ECO:0007669"/>
    <property type="project" value="InterPro"/>
</dbReference>
<dbReference type="SUPFAM" id="SSF64518">
    <property type="entry name" value="Phase 1 flagellin"/>
    <property type="match status" value="1"/>
</dbReference>
<protein>
    <submittedName>
        <fullName evidence="2">Flagellin</fullName>
    </submittedName>
</protein>
<proteinExistence type="predicted"/>
<name>A0A017RVX8_9CLOT</name>
<dbReference type="RefSeq" id="WP_035379014.1">
    <property type="nucleotide sequence ID" value="NZ_AZQP01000013.1"/>
</dbReference>
<sequence>MRITNKVLVRGYLGDLSRNLEGMRKYEDQLSSGHEIRRPSDDPFRVARTMELTSSIAANERYGKNIEEGLGWVNTIDTALGQIGDSLQTVREKMIAAGGAYSKDEREAVYKHVKQIKEQIVQIANSAYDGRYVFAGDKTTEPPFQLNDDGTVLYKGSKEGLIKEMSPGVKMDIGISGSVFSNDPSVSSEGNIFKVITDVLDKLKNNESPADLLGDFDKQFNEILRLRADIGAKQNRLGDMKEKNESENFNMTELLSKTYDIDVAKKYMEFKVMESVYQASLNVGTKILQPSMLDYLR</sequence>
<keyword evidence="2" id="KW-0969">Cilium</keyword>
<comment type="caution">
    <text evidence="2">The sequence shown here is derived from an EMBL/GenBank/DDBJ whole genome shotgun (WGS) entry which is preliminary data.</text>
</comment>
<keyword evidence="2" id="KW-0282">Flagellum</keyword>
<feature type="domain" description="Flagellin N-terminal" evidence="1">
    <location>
        <begin position="16"/>
        <end position="139"/>
    </location>
</feature>
<accession>A0A017RVX8</accession>
<dbReference type="OrthoDB" id="9758307at2"/>
<dbReference type="NCBIfam" id="TIGR02550">
    <property type="entry name" value="flagell_flgL"/>
    <property type="match status" value="1"/>
</dbReference>